<protein>
    <recommendedName>
        <fullName evidence="4">Lipoprotein</fullName>
    </recommendedName>
</protein>
<keyword evidence="1" id="KW-0732">Signal</keyword>
<keyword evidence="3" id="KW-1185">Reference proteome</keyword>
<reference evidence="3" key="1">
    <citation type="submission" date="2016-06" db="EMBL/GenBank/DDBJ databases">
        <authorList>
            <person name="Hehemann J.-H."/>
            <person name="Arevalo P."/>
            <person name="Datta M.S."/>
            <person name="Polz M.F."/>
        </authorList>
    </citation>
    <scope>NUCLEOTIDE SEQUENCE [LARGE SCALE GENOMIC DNA]</scope>
    <source>
        <strain evidence="3">9CSC122</strain>
    </source>
</reference>
<comment type="caution">
    <text evidence="2">The sequence shown here is derived from an EMBL/GenBank/DDBJ whole genome shotgun (WGS) entry which is preliminary data.</text>
</comment>
<dbReference type="AlphaFoldDB" id="A0A1B9R368"/>
<feature type="chain" id="PRO_5008634841" description="Lipoprotein" evidence="1">
    <location>
        <begin position="19"/>
        <end position="449"/>
    </location>
</feature>
<name>A0A1B9R368_9VIBR</name>
<dbReference type="RefSeq" id="WP_065576239.1">
    <property type="nucleotide sequence ID" value="NZ_JBNGCH010000066.1"/>
</dbReference>
<organism evidence="2 3">
    <name type="scientific">Vibrio genomosp. F10</name>
    <dbReference type="NCBI Taxonomy" id="723171"/>
    <lineage>
        <taxon>Bacteria</taxon>
        <taxon>Pseudomonadati</taxon>
        <taxon>Pseudomonadota</taxon>
        <taxon>Gammaproteobacteria</taxon>
        <taxon>Vibrionales</taxon>
        <taxon>Vibrionaceae</taxon>
        <taxon>Vibrio</taxon>
    </lineage>
</organism>
<evidence type="ECO:0008006" key="4">
    <source>
        <dbReference type="Google" id="ProtNLM"/>
    </source>
</evidence>
<dbReference type="EMBL" id="MAJZ01000066">
    <property type="protein sequence ID" value="OCH78651.1"/>
    <property type="molecule type" value="Genomic_DNA"/>
</dbReference>
<proteinExistence type="predicted"/>
<dbReference type="Proteomes" id="UP000093173">
    <property type="component" value="Unassembled WGS sequence"/>
</dbReference>
<evidence type="ECO:0000313" key="3">
    <source>
        <dbReference type="Proteomes" id="UP000093173"/>
    </source>
</evidence>
<gene>
    <name evidence="2" type="ORF">A6E14_17095</name>
</gene>
<accession>A0A1B9R368</accession>
<evidence type="ECO:0000256" key="1">
    <source>
        <dbReference type="SAM" id="SignalP"/>
    </source>
</evidence>
<sequence>MKKTNLLWAMMATLTLSACGSDDNENVAAPSASGSGNEVYKAIDGYLIGADVYVDRNKNRVADGNELLPAKTDENGEFVLDEADKQYPVIIRAVAGQTYDSDKAGRLKSSFEFIADSRINLVTPFSTIASNENLSLEELASQVNLPVEVIEGDYVSQKVSSGNSDVASQAHALARALTQVIGSDDVLQSEFMDVARSIKSEIDSDVNTGKNLDKLLYKVGSGGVISTVDMPKTLKAHFLEGTFYYVHTNQYEFNDEGIFELDFAETEQTVINGSGRTFTWPIQYFAKGFKVGTDSLDEVIYVSEDITILMTGFGELGFMTKTDVKTGYVNAYQDVTDSDYQGKTFYHFWDDSTTGTPNPSFVKLSFAEQGNRLELTENGQTRALDWLIQGNDLVIQSAQDGGDWEISRTTIASEDFIIFNEGRHGTLNVPYFMTENEALAEAIFAEWTK</sequence>
<dbReference type="PROSITE" id="PS51257">
    <property type="entry name" value="PROKAR_LIPOPROTEIN"/>
    <property type="match status" value="1"/>
</dbReference>
<feature type="signal peptide" evidence="1">
    <location>
        <begin position="1"/>
        <end position="18"/>
    </location>
</feature>
<evidence type="ECO:0000313" key="2">
    <source>
        <dbReference type="EMBL" id="OCH78651.1"/>
    </source>
</evidence>